<dbReference type="InterPro" id="IPR011707">
    <property type="entry name" value="Cu-oxidase-like_N"/>
</dbReference>
<dbReference type="GeneID" id="105265217"/>
<evidence type="ECO:0000259" key="7">
    <source>
        <dbReference type="Pfam" id="PF07732"/>
    </source>
</evidence>
<evidence type="ECO:0000259" key="5">
    <source>
        <dbReference type="Pfam" id="PF00394"/>
    </source>
</evidence>
<evidence type="ECO:0000256" key="3">
    <source>
        <dbReference type="ARBA" id="ARBA00023002"/>
    </source>
</evidence>
<gene>
    <name evidence="9" type="primary">LOC105265217</name>
</gene>
<evidence type="ECO:0000256" key="1">
    <source>
        <dbReference type="ARBA" id="ARBA00010609"/>
    </source>
</evidence>
<reference evidence="9" key="1">
    <citation type="submission" date="2025-08" db="UniProtKB">
        <authorList>
            <consortium name="RefSeq"/>
        </authorList>
    </citation>
    <scope>IDENTIFICATION</scope>
    <source>
        <strain evidence="9">USDA-PBARC FA_bdor</strain>
        <tissue evidence="9">Whole organism</tissue>
    </source>
</reference>
<dbReference type="PANTHER" id="PTHR11709">
    <property type="entry name" value="MULTI-COPPER OXIDASE"/>
    <property type="match status" value="1"/>
</dbReference>
<keyword evidence="3" id="KW-0560">Oxidoreductase</keyword>
<dbReference type="GO" id="GO:0005886">
    <property type="term" value="C:plasma membrane"/>
    <property type="evidence" value="ECO:0007669"/>
    <property type="project" value="TreeGrafter"/>
</dbReference>
<dbReference type="RefSeq" id="XP_011300916.1">
    <property type="nucleotide sequence ID" value="XM_011302614.1"/>
</dbReference>
<dbReference type="Proteomes" id="UP000694866">
    <property type="component" value="Unplaced"/>
</dbReference>
<keyword evidence="8" id="KW-1185">Reference proteome</keyword>
<feature type="domain" description="Plastocyanin-like" evidence="5">
    <location>
        <begin position="273"/>
        <end position="425"/>
    </location>
</feature>
<dbReference type="CDD" id="cd13858">
    <property type="entry name" value="CuRO_1_tcLCC2_insect_like"/>
    <property type="match status" value="1"/>
</dbReference>
<feature type="domain" description="Plastocyanin-like" evidence="7">
    <location>
        <begin position="155"/>
        <end position="258"/>
    </location>
</feature>
<feature type="domain" description="Plastocyanin-like" evidence="6">
    <location>
        <begin position="558"/>
        <end position="684"/>
    </location>
</feature>
<dbReference type="SUPFAM" id="SSF49503">
    <property type="entry name" value="Cupredoxins"/>
    <property type="match status" value="3"/>
</dbReference>
<dbReference type="Pfam" id="PF07731">
    <property type="entry name" value="Cu-oxidase_2"/>
    <property type="match status" value="1"/>
</dbReference>
<dbReference type="InterPro" id="IPR001117">
    <property type="entry name" value="Cu-oxidase_2nd"/>
</dbReference>
<accession>A0A9R1TYP0</accession>
<dbReference type="FunFam" id="2.60.40.420:FF:000031">
    <property type="entry name" value="Laccase-2 isoform A"/>
    <property type="match status" value="1"/>
</dbReference>
<dbReference type="KEGG" id="fas:105265217"/>
<dbReference type="OrthoDB" id="2121828at2759"/>
<dbReference type="Pfam" id="PF00394">
    <property type="entry name" value="Cu-oxidase"/>
    <property type="match status" value="1"/>
</dbReference>
<dbReference type="Gene3D" id="2.60.40.420">
    <property type="entry name" value="Cupredoxins - blue copper proteins"/>
    <property type="match status" value="3"/>
</dbReference>
<name>A0A9R1TYP0_9HYME</name>
<evidence type="ECO:0000256" key="2">
    <source>
        <dbReference type="ARBA" id="ARBA00022723"/>
    </source>
</evidence>
<dbReference type="PROSITE" id="PS00080">
    <property type="entry name" value="MULTICOPPER_OXIDASE2"/>
    <property type="match status" value="1"/>
</dbReference>
<feature type="signal peptide" evidence="4">
    <location>
        <begin position="1"/>
        <end position="20"/>
    </location>
</feature>
<dbReference type="InterPro" id="IPR045087">
    <property type="entry name" value="Cu-oxidase_fam"/>
</dbReference>
<dbReference type="GO" id="GO:0016491">
    <property type="term" value="F:oxidoreductase activity"/>
    <property type="evidence" value="ECO:0007669"/>
    <property type="project" value="UniProtKB-KW"/>
</dbReference>
<comment type="similarity">
    <text evidence="1">Belongs to the multicopper oxidase family.</text>
</comment>
<dbReference type="InterPro" id="IPR011706">
    <property type="entry name" value="Cu-oxidase_C"/>
</dbReference>
<dbReference type="PANTHER" id="PTHR11709:SF232">
    <property type="entry name" value="STRAW, ISOFORM G"/>
    <property type="match status" value="1"/>
</dbReference>
<dbReference type="GO" id="GO:0006826">
    <property type="term" value="P:iron ion transport"/>
    <property type="evidence" value="ECO:0007669"/>
    <property type="project" value="TreeGrafter"/>
</dbReference>
<dbReference type="Pfam" id="PF07732">
    <property type="entry name" value="Cu-oxidase_3"/>
    <property type="match status" value="1"/>
</dbReference>
<dbReference type="AlphaFoldDB" id="A0A9R1TYP0"/>
<evidence type="ECO:0000259" key="6">
    <source>
        <dbReference type="Pfam" id="PF07731"/>
    </source>
</evidence>
<dbReference type="InterPro" id="IPR002355">
    <property type="entry name" value="Cu_oxidase_Cu_BS"/>
</dbReference>
<organism evidence="8 9">
    <name type="scientific">Fopius arisanus</name>
    <dbReference type="NCBI Taxonomy" id="64838"/>
    <lineage>
        <taxon>Eukaryota</taxon>
        <taxon>Metazoa</taxon>
        <taxon>Ecdysozoa</taxon>
        <taxon>Arthropoda</taxon>
        <taxon>Hexapoda</taxon>
        <taxon>Insecta</taxon>
        <taxon>Pterygota</taxon>
        <taxon>Neoptera</taxon>
        <taxon>Endopterygota</taxon>
        <taxon>Hymenoptera</taxon>
        <taxon>Apocrita</taxon>
        <taxon>Ichneumonoidea</taxon>
        <taxon>Braconidae</taxon>
        <taxon>Opiinae</taxon>
        <taxon>Fopius</taxon>
    </lineage>
</organism>
<proteinExistence type="inferred from homology"/>
<evidence type="ECO:0000256" key="4">
    <source>
        <dbReference type="SAM" id="SignalP"/>
    </source>
</evidence>
<keyword evidence="2" id="KW-0479">Metal-binding</keyword>
<keyword evidence="4" id="KW-0732">Signal</keyword>
<dbReference type="CDD" id="cd13905">
    <property type="entry name" value="CuRO_3_tcLLC2_insect_like"/>
    <property type="match status" value="1"/>
</dbReference>
<sequence length="704" mass="79081">MQLPTGLSFSLIFVIVRVGCIDNGKDNGMNQENLHEVHARSAPVIEWYSRGSSILKTMEVTEKDPDADVPVEEKYENPHVPLEYGVHYKGLGKLSTPEECARNCRQGAWPKNCYYHFTVEIYRTLGGACTLCEPTTNTSLSADCQCILGDGVDMAGIMVINRMYPGPSVQLCVGDLAIIDVNNRAIGTSISIHWHGVYQKNYQYYDGVPFVTQCPITQGSTFRYRWRAQNAGTHFYHAHTGLHKPDGLEGAIIIRQPKIEDPNNEDFDDDHFDNVIFLNDWFHESAIDHWPGTTAHNVGQIPQNILVNGKGQWLDPSTGNYTNSRLAVINVQPRRRIRFRMINSLSWTCPIQFTIQNHNVTLIGTDGEEVKPKTVTTITSFSAERYDFVLHTNQPIGTYWIQVRLVHSCSSDKITQVAVLRYTGSEFEVPASRRPRYDPGLPLGIVFNDVNRICDDGDPNFVCAKDLRTADPIDERILAPRADLTFFLPYNFHLFTNEELFKPNTYTQFLVPIGGNGSVAMIGSISNIFSGSPYMSQIADIPPETICNRHSLPDRCSPRKPCFCSHIVDIPLGTVVEIIMTDSGENGLSHPFHLHGFGFHVMAQGRLKDVNITEDNKHYALSLHRKAYGDFRTEPPVKDTLAVTAGGYTIVRFIADNPGYWLHHCHFMSHLLVGMELVFHVGDDEDLPPIPEGFPKCGDFKPRA</sequence>
<dbReference type="FunFam" id="2.60.40.420:FF:000045">
    <property type="entry name" value="Laccase 2"/>
    <property type="match status" value="1"/>
</dbReference>
<dbReference type="InterPro" id="IPR008972">
    <property type="entry name" value="Cupredoxin"/>
</dbReference>
<dbReference type="GO" id="GO:0005507">
    <property type="term" value="F:copper ion binding"/>
    <property type="evidence" value="ECO:0007669"/>
    <property type="project" value="InterPro"/>
</dbReference>
<protein>
    <submittedName>
        <fullName evidence="9">L-ascorbate oxidase-like</fullName>
    </submittedName>
</protein>
<feature type="chain" id="PRO_5040369443" evidence="4">
    <location>
        <begin position="21"/>
        <end position="704"/>
    </location>
</feature>
<evidence type="ECO:0000313" key="9">
    <source>
        <dbReference type="RefSeq" id="XP_011300916.1"/>
    </source>
</evidence>
<evidence type="ECO:0000313" key="8">
    <source>
        <dbReference type="Proteomes" id="UP000694866"/>
    </source>
</evidence>
<dbReference type="CDD" id="cd13884">
    <property type="entry name" value="CuRO_2_tcLCC_insect_like"/>
    <property type="match status" value="1"/>
</dbReference>